<dbReference type="GO" id="GO:0046166">
    <property type="term" value="P:glyceraldehyde-3-phosphate biosynthetic process"/>
    <property type="evidence" value="ECO:0007669"/>
    <property type="project" value="TreeGrafter"/>
</dbReference>
<comment type="pathway">
    <text evidence="3">Carbohydrate degradation; glycolysis; D-glyceraldehyde 3-phosphate from glycerone phosphate: step 1/1.</text>
</comment>
<dbReference type="GO" id="GO:0005829">
    <property type="term" value="C:cytosol"/>
    <property type="evidence" value="ECO:0007669"/>
    <property type="project" value="TreeGrafter"/>
</dbReference>
<evidence type="ECO:0000256" key="3">
    <source>
        <dbReference type="RuleBase" id="RU363013"/>
    </source>
</evidence>
<dbReference type="AlphaFoldDB" id="A0A1M4U5L0"/>
<protein>
    <recommendedName>
        <fullName evidence="3">Triosephosphate isomerase</fullName>
        <ecNumber evidence="3">5.3.1.1</ecNumber>
    </recommendedName>
</protein>
<dbReference type="PROSITE" id="PS51440">
    <property type="entry name" value="TIM_2"/>
    <property type="match status" value="1"/>
</dbReference>
<dbReference type="InterPro" id="IPR035990">
    <property type="entry name" value="TIM_sf"/>
</dbReference>
<dbReference type="PANTHER" id="PTHR21139:SF42">
    <property type="entry name" value="TRIOSEPHOSPHATE ISOMERASE"/>
    <property type="match status" value="1"/>
</dbReference>
<dbReference type="GO" id="GO:0019563">
    <property type="term" value="P:glycerol catabolic process"/>
    <property type="evidence" value="ECO:0007669"/>
    <property type="project" value="TreeGrafter"/>
</dbReference>
<keyword evidence="3" id="KW-0324">Glycolysis</keyword>
<dbReference type="Proteomes" id="UP000184251">
    <property type="component" value="Unassembled WGS sequence"/>
</dbReference>
<dbReference type="PANTHER" id="PTHR21139">
    <property type="entry name" value="TRIOSEPHOSPHATE ISOMERASE"/>
    <property type="match status" value="1"/>
</dbReference>
<dbReference type="CDD" id="cd00311">
    <property type="entry name" value="TIM"/>
    <property type="match status" value="1"/>
</dbReference>
<dbReference type="EC" id="5.3.1.1" evidence="3"/>
<dbReference type="Gene3D" id="3.20.20.70">
    <property type="entry name" value="Aldolase class I"/>
    <property type="match status" value="1"/>
</dbReference>
<proteinExistence type="inferred from homology"/>
<dbReference type="EMBL" id="FQTU01000003">
    <property type="protein sequence ID" value="SHE52029.1"/>
    <property type="molecule type" value="Genomic_DNA"/>
</dbReference>
<keyword evidence="3" id="KW-0963">Cytoplasm</keyword>
<dbReference type="InterPro" id="IPR013785">
    <property type="entry name" value="Aldolase_TIM"/>
</dbReference>
<keyword evidence="5" id="KW-1185">Reference proteome</keyword>
<evidence type="ECO:0000256" key="2">
    <source>
        <dbReference type="ARBA" id="ARBA00023235"/>
    </source>
</evidence>
<evidence type="ECO:0000313" key="4">
    <source>
        <dbReference type="EMBL" id="SHE52029.1"/>
    </source>
</evidence>
<dbReference type="GO" id="GO:0006096">
    <property type="term" value="P:glycolytic process"/>
    <property type="evidence" value="ECO:0007669"/>
    <property type="project" value="UniProtKB-UniPathway"/>
</dbReference>
<dbReference type="GO" id="GO:0006094">
    <property type="term" value="P:gluconeogenesis"/>
    <property type="evidence" value="ECO:0007669"/>
    <property type="project" value="UniProtKB-UniPathway"/>
</dbReference>
<name>A0A1M4U5L0_9FIRM</name>
<comment type="catalytic activity">
    <reaction evidence="3">
        <text>D-glyceraldehyde 3-phosphate = dihydroxyacetone phosphate</text>
        <dbReference type="Rhea" id="RHEA:18585"/>
        <dbReference type="ChEBI" id="CHEBI:57642"/>
        <dbReference type="ChEBI" id="CHEBI:59776"/>
        <dbReference type="EC" id="5.3.1.1"/>
    </reaction>
</comment>
<keyword evidence="2 3" id="KW-0413">Isomerase</keyword>
<dbReference type="SUPFAM" id="SSF51351">
    <property type="entry name" value="Triosephosphate isomerase (TIM)"/>
    <property type="match status" value="1"/>
</dbReference>
<organism evidence="4 5">
    <name type="scientific">Alkalibacter saccharofermentans DSM 14828</name>
    <dbReference type="NCBI Taxonomy" id="1120975"/>
    <lineage>
        <taxon>Bacteria</taxon>
        <taxon>Bacillati</taxon>
        <taxon>Bacillota</taxon>
        <taxon>Clostridia</taxon>
        <taxon>Eubacteriales</taxon>
        <taxon>Eubacteriaceae</taxon>
        <taxon>Alkalibacter</taxon>
    </lineage>
</organism>
<comment type="pathway">
    <text evidence="3">Carbohydrate biosynthesis; gluconeogenesis.</text>
</comment>
<dbReference type="GO" id="GO:0004807">
    <property type="term" value="F:triose-phosphate isomerase activity"/>
    <property type="evidence" value="ECO:0007669"/>
    <property type="project" value="UniProtKB-EC"/>
</dbReference>
<gene>
    <name evidence="4" type="ORF">SAMN02746064_00652</name>
</gene>
<dbReference type="UniPathway" id="UPA00109">
    <property type="reaction ID" value="UER00189"/>
</dbReference>
<sequence length="308" mass="34286">MKKIFINLKRFDVPREMGGICDLTNPKKWIENIVEKSIELGLGKLEGFQIVYMIPESLIITANEKLKSYASEDRASLKIGSQSVYKDDIKKGGNFGAFTTKLPAAAASNMGCKDTIIAHSEERKGILEILSMFEPELKNSQALREKAARTVDEIVNKEVLNAMDQGMDVLFCIGETEEERGEGNFEEQQKRIKKVLKSQIENGLSGTEKYTGKQSVVIGYEPIWAIGPGKTPPGKEYIAYVSKLIKELTKEIFGYELEVVYGGGLKEENAEMISSIDTIDGGLVALTKFTGDIGFYVEDLKIIIEKYI</sequence>
<dbReference type="STRING" id="1120975.SAMN02746064_00652"/>
<dbReference type="UniPathway" id="UPA00138"/>
<comment type="subcellular location">
    <subcellularLocation>
        <location evidence="3">Cytoplasm</location>
    </subcellularLocation>
</comment>
<dbReference type="InterPro" id="IPR000652">
    <property type="entry name" value="Triosephosphate_isomerase"/>
</dbReference>
<comment type="subunit">
    <text evidence="3">Homodimer.</text>
</comment>
<reference evidence="4 5" key="1">
    <citation type="submission" date="2016-11" db="EMBL/GenBank/DDBJ databases">
        <authorList>
            <person name="Jaros S."/>
            <person name="Januszkiewicz K."/>
            <person name="Wedrychowicz H."/>
        </authorList>
    </citation>
    <scope>NUCLEOTIDE SEQUENCE [LARGE SCALE GENOMIC DNA]</scope>
    <source>
        <strain evidence="4 5">DSM 14828</strain>
    </source>
</reference>
<keyword evidence="3" id="KW-0312">Gluconeogenesis</keyword>
<dbReference type="Pfam" id="PF00121">
    <property type="entry name" value="TIM"/>
    <property type="match status" value="1"/>
</dbReference>
<comment type="similarity">
    <text evidence="1 3">Belongs to the triosephosphate isomerase family.</text>
</comment>
<dbReference type="RefSeq" id="WP_073269651.1">
    <property type="nucleotide sequence ID" value="NZ_FQTU01000003.1"/>
</dbReference>
<accession>A0A1M4U5L0</accession>
<evidence type="ECO:0000256" key="1">
    <source>
        <dbReference type="ARBA" id="ARBA00007422"/>
    </source>
</evidence>
<evidence type="ECO:0000313" key="5">
    <source>
        <dbReference type="Proteomes" id="UP000184251"/>
    </source>
</evidence>
<dbReference type="OrthoDB" id="9809429at2"/>